<feature type="region of interest" description="Disordered" evidence="2">
    <location>
        <begin position="438"/>
        <end position="481"/>
    </location>
</feature>
<organism evidence="3 4">
    <name type="scientific">Scrofimicrobium canadense</name>
    <dbReference type="NCBI Taxonomy" id="2652290"/>
    <lineage>
        <taxon>Bacteria</taxon>
        <taxon>Bacillati</taxon>
        <taxon>Actinomycetota</taxon>
        <taxon>Actinomycetes</taxon>
        <taxon>Actinomycetales</taxon>
        <taxon>Actinomycetaceae</taxon>
        <taxon>Scrofimicrobium</taxon>
    </lineage>
</organism>
<proteinExistence type="predicted"/>
<evidence type="ECO:0000313" key="3">
    <source>
        <dbReference type="EMBL" id="MSS85312.1"/>
    </source>
</evidence>
<name>A0A6N7WA46_9ACTO</name>
<evidence type="ECO:0000313" key="4">
    <source>
        <dbReference type="Proteomes" id="UP000470875"/>
    </source>
</evidence>
<dbReference type="Proteomes" id="UP000470875">
    <property type="component" value="Unassembled WGS sequence"/>
</dbReference>
<keyword evidence="4" id="KW-1185">Reference proteome</keyword>
<comment type="caution">
    <text evidence="3">The sequence shown here is derived from an EMBL/GenBank/DDBJ whole genome shotgun (WGS) entry which is preliminary data.</text>
</comment>
<accession>A0A6N7WA46</accession>
<gene>
    <name evidence="3" type="ORF">FYJ24_11215</name>
</gene>
<feature type="compositionally biased region" description="Acidic residues" evidence="2">
    <location>
        <begin position="455"/>
        <end position="469"/>
    </location>
</feature>
<evidence type="ECO:0000256" key="1">
    <source>
        <dbReference type="SAM" id="Coils"/>
    </source>
</evidence>
<dbReference type="RefSeq" id="WP_154546454.1">
    <property type="nucleotide sequence ID" value="NZ_VULO01000015.1"/>
</dbReference>
<dbReference type="AlphaFoldDB" id="A0A6N7WA46"/>
<dbReference type="SUPFAM" id="SSF75712">
    <property type="entry name" value="Rad50 coiled-coil Zn hook"/>
    <property type="match status" value="1"/>
</dbReference>
<evidence type="ECO:0000256" key="2">
    <source>
        <dbReference type="SAM" id="MobiDB-lite"/>
    </source>
</evidence>
<keyword evidence="1" id="KW-0175">Coiled coil</keyword>
<protein>
    <submittedName>
        <fullName evidence="3">Uncharacterized protein</fullName>
    </submittedName>
</protein>
<dbReference type="EMBL" id="VULO01000015">
    <property type="protein sequence ID" value="MSS85312.1"/>
    <property type="molecule type" value="Genomic_DNA"/>
</dbReference>
<feature type="coiled-coil region" evidence="1">
    <location>
        <begin position="175"/>
        <end position="223"/>
    </location>
</feature>
<sequence length="481" mass="53846">MTAEESIFTTNKHAALSAFLTLFYDQDLSTIAEYEDPAEQGLRKRILVPRINDQITFYEKRIGELADELDDEPAHGVDEHLRALSKELETLSTKQNDARTRLAELTVKISDSEKDLAADQLTAARYDDLATVYVGNIKRLTFAAGVQEVVDEMPTPPDCPLCGSELEDHDHDDLREAAQAEADAIISDLQALTEVQSTLADKINSQEQTLVGLRRQQEQIETQLSQQLMPEITKSQVTIAALRAYQEKAAEKDMLEQYRAALGDELEDVLDPVEPKVAFHPADQFPVSFYTDMTAYVRHVLTEAQYADAERAYFDKETFDIRVGRKAKRSHGKSYRAFFNTVTLLALRRYIHEHAAHKPTIVVIDTPTLGLEHQKSGHNLVTSRDGKGRPVTGLLRNLFDYMIDTGNQGQLIILNNTDATPTSTFDVECTMELVFGEEEDADRPGFLGEIREEGESVPETEPDGNEEDGALFPADALENPE</sequence>
<reference evidence="3 4" key="1">
    <citation type="submission" date="2019-08" db="EMBL/GenBank/DDBJ databases">
        <title>In-depth cultivation of the pig gut microbiome towards novel bacterial diversity and tailored functional studies.</title>
        <authorList>
            <person name="Wylensek D."/>
            <person name="Hitch T.C.A."/>
            <person name="Clavel T."/>
        </authorList>
    </citation>
    <scope>NUCLEOTIDE SEQUENCE [LARGE SCALE GENOMIC DNA]</scope>
    <source>
        <strain evidence="3 4">WB03_NA08</strain>
    </source>
</reference>